<dbReference type="Proteomes" id="UP001153148">
    <property type="component" value="Unassembled WGS sequence"/>
</dbReference>
<proteinExistence type="predicted"/>
<keyword evidence="2" id="KW-1185">Reference proteome</keyword>
<evidence type="ECO:0000313" key="1">
    <source>
        <dbReference type="EMBL" id="CAG2058506.1"/>
    </source>
</evidence>
<protein>
    <submittedName>
        <fullName evidence="1">Uncharacterized protein</fullName>
    </submittedName>
</protein>
<accession>A0ABN7NRQ1</accession>
<organism evidence="1 2">
    <name type="scientific">Timema podura</name>
    <name type="common">Walking stick</name>
    <dbReference type="NCBI Taxonomy" id="61482"/>
    <lineage>
        <taxon>Eukaryota</taxon>
        <taxon>Metazoa</taxon>
        <taxon>Ecdysozoa</taxon>
        <taxon>Arthropoda</taxon>
        <taxon>Hexapoda</taxon>
        <taxon>Insecta</taxon>
        <taxon>Pterygota</taxon>
        <taxon>Neoptera</taxon>
        <taxon>Polyneoptera</taxon>
        <taxon>Phasmatodea</taxon>
        <taxon>Timematodea</taxon>
        <taxon>Timematoidea</taxon>
        <taxon>Timematidae</taxon>
        <taxon>Timema</taxon>
    </lineage>
</organism>
<dbReference type="EMBL" id="CAJPIN010007456">
    <property type="protein sequence ID" value="CAG2058506.1"/>
    <property type="molecule type" value="Genomic_DNA"/>
</dbReference>
<comment type="caution">
    <text evidence="1">The sequence shown here is derived from an EMBL/GenBank/DDBJ whole genome shotgun (WGS) entry which is preliminary data.</text>
</comment>
<reference evidence="1" key="1">
    <citation type="submission" date="2021-03" db="EMBL/GenBank/DDBJ databases">
        <authorList>
            <person name="Tran Van P."/>
        </authorList>
    </citation>
    <scope>NUCLEOTIDE SEQUENCE</scope>
</reference>
<gene>
    <name evidence="1" type="ORF">TPAB3V08_LOCUS5475</name>
</gene>
<name>A0ABN7NRQ1_TIMPD</name>
<evidence type="ECO:0000313" key="2">
    <source>
        <dbReference type="Proteomes" id="UP001153148"/>
    </source>
</evidence>
<sequence length="75" mass="8562">MCLSEQVYMLYSNTLSGILVRHPVKQQWITHYMKNVGLSVPTFVWKESGKPSRKTPSQYTRTGSNPDLTVVSLVF</sequence>